<keyword evidence="2" id="KW-1185">Reference proteome</keyword>
<gene>
    <name evidence="1" type="ORF">MF672_050215</name>
</gene>
<evidence type="ECO:0000313" key="2">
    <source>
        <dbReference type="Proteomes" id="UP001317259"/>
    </source>
</evidence>
<dbReference type="RefSeq" id="WP_242377623.1">
    <property type="nucleotide sequence ID" value="NZ_JAKRKC020000003.1"/>
</dbReference>
<reference evidence="1 2" key="1">
    <citation type="submission" date="2022-04" db="EMBL/GenBank/DDBJ databases">
        <title>Genome draft of Actinomadura sp. ATCC 31491.</title>
        <authorList>
            <person name="Shi X."/>
            <person name="Du Y."/>
        </authorList>
    </citation>
    <scope>NUCLEOTIDE SEQUENCE [LARGE SCALE GENOMIC DNA]</scope>
    <source>
        <strain evidence="1 2">ATCC 31491</strain>
    </source>
</reference>
<dbReference type="Proteomes" id="UP001317259">
    <property type="component" value="Unassembled WGS sequence"/>
</dbReference>
<proteinExistence type="predicted"/>
<dbReference type="EMBL" id="JAKRKC020000003">
    <property type="protein sequence ID" value="MCK2221933.1"/>
    <property type="molecule type" value="Genomic_DNA"/>
</dbReference>
<evidence type="ECO:0000313" key="1">
    <source>
        <dbReference type="EMBL" id="MCK2221933.1"/>
    </source>
</evidence>
<accession>A0ABT0GBE7</accession>
<name>A0ABT0GBE7_9ACTN</name>
<organism evidence="1 2">
    <name type="scientific">Actinomadura luzonensis</name>
    <dbReference type="NCBI Taxonomy" id="2805427"/>
    <lineage>
        <taxon>Bacteria</taxon>
        <taxon>Bacillati</taxon>
        <taxon>Actinomycetota</taxon>
        <taxon>Actinomycetes</taxon>
        <taxon>Streptosporangiales</taxon>
        <taxon>Thermomonosporaceae</taxon>
        <taxon>Actinomadura</taxon>
    </lineage>
</organism>
<sequence>MLEGLPQVAANLSTIGEDLQRKLFDAFNLELRYRADAHKVLIRITVKESSMPLIMTLTREIATSANAEKGITDDSLLLSAPCRIRTYAPGSGEGC</sequence>
<comment type="caution">
    <text evidence="1">The sequence shown here is derived from an EMBL/GenBank/DDBJ whole genome shotgun (WGS) entry which is preliminary data.</text>
</comment>
<protein>
    <submittedName>
        <fullName evidence="1">Uncharacterized protein</fullName>
    </submittedName>
</protein>